<comment type="subcellular location">
    <subcellularLocation>
        <location evidence="1">Membrane</location>
        <topology evidence="1">Multi-pass membrane protein</topology>
    </subcellularLocation>
</comment>
<evidence type="ECO:0000313" key="13">
    <source>
        <dbReference type="RefSeq" id="XP_022316260.1"/>
    </source>
</evidence>
<keyword evidence="3 9" id="KW-1133">Transmembrane helix</keyword>
<feature type="transmembrane region" description="Helical" evidence="9">
    <location>
        <begin position="42"/>
        <end position="63"/>
    </location>
</feature>
<evidence type="ECO:0000256" key="8">
    <source>
        <dbReference type="RuleBase" id="RU000688"/>
    </source>
</evidence>
<keyword evidence="7 8" id="KW-0807">Transducer</keyword>
<keyword evidence="5 9" id="KW-0472">Membrane</keyword>
<dbReference type="PANTHER" id="PTHR24238">
    <property type="entry name" value="G-PROTEIN COUPLED RECEPTOR"/>
    <property type="match status" value="1"/>
</dbReference>
<dbReference type="PRINTS" id="PR00237">
    <property type="entry name" value="GPCRRHODOPSN"/>
</dbReference>
<evidence type="ECO:0000256" key="4">
    <source>
        <dbReference type="ARBA" id="ARBA00023040"/>
    </source>
</evidence>
<dbReference type="SUPFAM" id="SSF81321">
    <property type="entry name" value="Family A G protein-coupled receptor-like"/>
    <property type="match status" value="1"/>
</dbReference>
<dbReference type="CDD" id="cd00637">
    <property type="entry name" value="7tm_classA_rhodopsin-like"/>
    <property type="match status" value="1"/>
</dbReference>
<feature type="transmembrane region" description="Helical" evidence="9">
    <location>
        <begin position="75"/>
        <end position="95"/>
    </location>
</feature>
<dbReference type="AlphaFoldDB" id="A0A8B8CKH9"/>
<dbReference type="InterPro" id="IPR000276">
    <property type="entry name" value="GPCR_Rhodpsn"/>
</dbReference>
<keyword evidence="4 8" id="KW-0297">G-protein coupled receptor</keyword>
<dbReference type="InterPro" id="IPR017452">
    <property type="entry name" value="GPCR_Rhodpsn_7TM"/>
</dbReference>
<comment type="similarity">
    <text evidence="8">Belongs to the G-protein coupled receptor 1 family.</text>
</comment>
<accession>A0A8B8CKH9</accession>
<dbReference type="KEGG" id="cvn:111118641"/>
<dbReference type="PROSITE" id="PS50262">
    <property type="entry name" value="G_PROTEIN_RECEP_F1_2"/>
    <property type="match status" value="1"/>
</dbReference>
<feature type="transmembrane region" description="Helical" evidence="9">
    <location>
        <begin position="205"/>
        <end position="229"/>
    </location>
</feature>
<feature type="domain" description="G-protein coupled receptors family 1 profile" evidence="10">
    <location>
        <begin position="55"/>
        <end position="340"/>
    </location>
</feature>
<evidence type="ECO:0000256" key="1">
    <source>
        <dbReference type="ARBA" id="ARBA00004141"/>
    </source>
</evidence>
<dbReference type="RefSeq" id="XP_022316260.1">
    <property type="nucleotide sequence ID" value="XM_022460552.1"/>
</dbReference>
<evidence type="ECO:0000256" key="7">
    <source>
        <dbReference type="ARBA" id="ARBA00023224"/>
    </source>
</evidence>
<evidence type="ECO:0000256" key="3">
    <source>
        <dbReference type="ARBA" id="ARBA00022989"/>
    </source>
</evidence>
<dbReference type="OrthoDB" id="5969463at2759"/>
<evidence type="ECO:0000256" key="9">
    <source>
        <dbReference type="SAM" id="Phobius"/>
    </source>
</evidence>
<protein>
    <submittedName>
        <fullName evidence="12 13">Galanin receptor type 2-like</fullName>
    </submittedName>
</protein>
<sequence>MVNSLNSSTSEVCYSWLEERLPVNVTLADVNREFQARNGGGIAFVSLLCVVGVIGNLHVLLVFSRYYKRSSYRTYILFLGALDLTNSAISMPLTIAYLCYTLEYFNDYFCKMYRFLLYYVSVASTFILVIIAVDRYRKIRTPFKHQWTEKETFWVCVAGLVLGLLFSWPAPVLYGGRSVHFPSISNLTGHRCYIEDGFKHTPYSAIFNIVLVSLFVLIFSSLTTLYHYIWKAVKNYANFPSALGSVSSNSVSVDLDKVNSAPDSDRGPKHSRYLQLRRTTITLLLVTMGYLVSAFPHHCLALVMFVMPDIECQMSFGVSVLYYTFVWIFFVNNVINPIIYSLSDVKFLKRVKSMYRSRAVPRICH</sequence>
<gene>
    <name evidence="13" type="primary">LOC111119959</name>
    <name evidence="12" type="synonym">LOC111118641</name>
</gene>
<dbReference type="Proteomes" id="UP000694844">
    <property type="component" value="Chromosome 2"/>
</dbReference>
<keyword evidence="11" id="KW-1185">Reference proteome</keyword>
<keyword evidence="2 8" id="KW-0812">Transmembrane</keyword>
<evidence type="ECO:0000259" key="10">
    <source>
        <dbReference type="PROSITE" id="PS50262"/>
    </source>
</evidence>
<feature type="transmembrane region" description="Helical" evidence="9">
    <location>
        <begin position="115"/>
        <end position="133"/>
    </location>
</feature>
<dbReference type="GO" id="GO:0016020">
    <property type="term" value="C:membrane"/>
    <property type="evidence" value="ECO:0007669"/>
    <property type="project" value="UniProtKB-SubCell"/>
</dbReference>
<evidence type="ECO:0000256" key="5">
    <source>
        <dbReference type="ARBA" id="ARBA00023136"/>
    </source>
</evidence>
<dbReference type="RefSeq" id="XP_022313906.1">
    <property type="nucleotide sequence ID" value="XM_022458198.1"/>
</dbReference>
<feature type="transmembrane region" description="Helical" evidence="9">
    <location>
        <begin position="153"/>
        <end position="174"/>
    </location>
</feature>
<dbReference type="GO" id="GO:0004930">
    <property type="term" value="F:G protein-coupled receptor activity"/>
    <property type="evidence" value="ECO:0007669"/>
    <property type="project" value="UniProtKB-KW"/>
</dbReference>
<reference evidence="12 13" key="1">
    <citation type="submission" date="2025-04" db="UniProtKB">
        <authorList>
            <consortium name="RefSeq"/>
        </authorList>
    </citation>
    <scope>IDENTIFICATION</scope>
    <source>
        <tissue evidence="12 13">Whole sample</tissue>
    </source>
</reference>
<keyword evidence="6 8" id="KW-0675">Receptor</keyword>
<dbReference type="Pfam" id="PF00001">
    <property type="entry name" value="7tm_1"/>
    <property type="match status" value="1"/>
</dbReference>
<dbReference type="Gene3D" id="1.20.1070.10">
    <property type="entry name" value="Rhodopsin 7-helix transmembrane proteins"/>
    <property type="match status" value="1"/>
</dbReference>
<dbReference type="PANTHER" id="PTHR24238:SF47">
    <property type="entry name" value="ECDYSTEROIDS_DOPAMINE RECEPTOR-RELATED"/>
    <property type="match status" value="1"/>
</dbReference>
<evidence type="ECO:0000256" key="2">
    <source>
        <dbReference type="ARBA" id="ARBA00022692"/>
    </source>
</evidence>
<dbReference type="KEGG" id="cvn:111119959"/>
<evidence type="ECO:0000313" key="11">
    <source>
        <dbReference type="Proteomes" id="UP000694844"/>
    </source>
</evidence>
<dbReference type="GeneID" id="111119959"/>
<feature type="transmembrane region" description="Helical" evidence="9">
    <location>
        <begin position="281"/>
        <end position="308"/>
    </location>
</feature>
<evidence type="ECO:0000313" key="12">
    <source>
        <dbReference type="RefSeq" id="XP_022313906.1"/>
    </source>
</evidence>
<feature type="transmembrane region" description="Helical" evidence="9">
    <location>
        <begin position="320"/>
        <end position="342"/>
    </location>
</feature>
<dbReference type="PROSITE" id="PS00237">
    <property type="entry name" value="G_PROTEIN_RECEP_F1_1"/>
    <property type="match status" value="1"/>
</dbReference>
<organism evidence="11 13">
    <name type="scientific">Crassostrea virginica</name>
    <name type="common">Eastern oyster</name>
    <dbReference type="NCBI Taxonomy" id="6565"/>
    <lineage>
        <taxon>Eukaryota</taxon>
        <taxon>Metazoa</taxon>
        <taxon>Spiralia</taxon>
        <taxon>Lophotrochozoa</taxon>
        <taxon>Mollusca</taxon>
        <taxon>Bivalvia</taxon>
        <taxon>Autobranchia</taxon>
        <taxon>Pteriomorphia</taxon>
        <taxon>Ostreida</taxon>
        <taxon>Ostreoidea</taxon>
        <taxon>Ostreidae</taxon>
        <taxon>Crassostrea</taxon>
    </lineage>
</organism>
<evidence type="ECO:0000256" key="6">
    <source>
        <dbReference type="ARBA" id="ARBA00023170"/>
    </source>
</evidence>
<name>A0A8B8CKH9_CRAVI</name>
<proteinExistence type="inferred from homology"/>